<name>J9GBB8_9ZZZZ</name>
<protein>
    <submittedName>
        <fullName evidence="1">Uncharacterized protein</fullName>
    </submittedName>
</protein>
<proteinExistence type="predicted"/>
<accession>J9GBB8</accession>
<gene>
    <name evidence="1" type="ORF">EVA_15176</name>
</gene>
<evidence type="ECO:0000313" key="1">
    <source>
        <dbReference type="EMBL" id="EJW96719.1"/>
    </source>
</evidence>
<dbReference type="AlphaFoldDB" id="J9GBB8"/>
<reference evidence="1" key="1">
    <citation type="journal article" date="2012" name="PLoS ONE">
        <title>Gene sets for utilization of primary and secondary nutrition supplies in the distal gut of endangered iberian lynx.</title>
        <authorList>
            <person name="Alcaide M."/>
            <person name="Messina E."/>
            <person name="Richter M."/>
            <person name="Bargiela R."/>
            <person name="Peplies J."/>
            <person name="Huws S.A."/>
            <person name="Newbold C.J."/>
            <person name="Golyshin P.N."/>
            <person name="Simon M.A."/>
            <person name="Lopez G."/>
            <person name="Yakimov M.M."/>
            <person name="Ferrer M."/>
        </authorList>
    </citation>
    <scope>NUCLEOTIDE SEQUENCE</scope>
</reference>
<dbReference type="EMBL" id="AMCI01005144">
    <property type="protein sequence ID" value="EJW96719.1"/>
    <property type="molecule type" value="Genomic_DNA"/>
</dbReference>
<comment type="caution">
    <text evidence="1">The sequence shown here is derived from an EMBL/GenBank/DDBJ whole genome shotgun (WGS) entry which is preliminary data.</text>
</comment>
<sequence>MDNAIMMNAAAKIPIAMKSAGLASLMAVCDVTSPIR</sequence>
<organism evidence="1">
    <name type="scientific">gut metagenome</name>
    <dbReference type="NCBI Taxonomy" id="749906"/>
    <lineage>
        <taxon>unclassified sequences</taxon>
        <taxon>metagenomes</taxon>
        <taxon>organismal metagenomes</taxon>
    </lineage>
</organism>